<proteinExistence type="predicted"/>
<dbReference type="InParanoid" id="A0A3R7GN12"/>
<dbReference type="EMBL" id="NIRI02000056">
    <property type="protein sequence ID" value="KAG5444210.1"/>
    <property type="molecule type" value="Genomic_DNA"/>
</dbReference>
<keyword evidence="2" id="KW-1185">Reference proteome</keyword>
<sequence length="100" mass="11546">MRPNFQSTSHINCLSLKSTSETGNLCRLWIRSLSYFDMVQGTSATRVWMSMNDVNKNLIDYNFPAIFIACRVDQHLLESDLLPCSKTAWTFFDSLSEDRN</sequence>
<comment type="caution">
    <text evidence="1">The sequence shown here is derived from an EMBL/GenBank/DDBJ whole genome shotgun (WGS) entry which is preliminary data.</text>
</comment>
<evidence type="ECO:0000313" key="2">
    <source>
        <dbReference type="Proteomes" id="UP000286415"/>
    </source>
</evidence>
<gene>
    <name evidence="1" type="ORF">CSKR_104484</name>
</gene>
<reference evidence="1 2" key="2">
    <citation type="journal article" date="2021" name="Genomics">
        <title>High-quality reference genome for Clonorchis sinensis.</title>
        <authorList>
            <person name="Young N.D."/>
            <person name="Stroehlein A.J."/>
            <person name="Kinkar L."/>
            <person name="Wang T."/>
            <person name="Sohn W.M."/>
            <person name="Chang B.C.H."/>
            <person name="Kaur P."/>
            <person name="Weisz D."/>
            <person name="Dudchenko O."/>
            <person name="Aiden E.L."/>
            <person name="Korhonen P.K."/>
            <person name="Gasser R.B."/>
        </authorList>
    </citation>
    <scope>NUCLEOTIDE SEQUENCE [LARGE SCALE GENOMIC DNA]</scope>
    <source>
        <strain evidence="1">Cs-k2</strain>
    </source>
</reference>
<reference evidence="1 2" key="1">
    <citation type="journal article" date="2018" name="Biotechnol. Adv.">
        <title>Improved genomic resources and new bioinformatic workflow for the carcinogenic parasite Clonorchis sinensis: Biotechnological implications.</title>
        <authorList>
            <person name="Wang D."/>
            <person name="Korhonen P.K."/>
            <person name="Gasser R.B."/>
            <person name="Young N.D."/>
        </authorList>
    </citation>
    <scope>NUCLEOTIDE SEQUENCE [LARGE SCALE GENOMIC DNA]</scope>
    <source>
        <strain evidence="1">Cs-k2</strain>
    </source>
</reference>
<evidence type="ECO:0000313" key="1">
    <source>
        <dbReference type="EMBL" id="KAG5444210.1"/>
    </source>
</evidence>
<name>A0A3R7GN12_CLOSI</name>
<organism evidence="1 2">
    <name type="scientific">Clonorchis sinensis</name>
    <name type="common">Chinese liver fluke</name>
    <dbReference type="NCBI Taxonomy" id="79923"/>
    <lineage>
        <taxon>Eukaryota</taxon>
        <taxon>Metazoa</taxon>
        <taxon>Spiralia</taxon>
        <taxon>Lophotrochozoa</taxon>
        <taxon>Platyhelminthes</taxon>
        <taxon>Trematoda</taxon>
        <taxon>Digenea</taxon>
        <taxon>Opisthorchiida</taxon>
        <taxon>Opisthorchiata</taxon>
        <taxon>Opisthorchiidae</taxon>
        <taxon>Clonorchis</taxon>
    </lineage>
</organism>
<dbReference type="AlphaFoldDB" id="A0A3R7GN12"/>
<protein>
    <submittedName>
        <fullName evidence="1">Uncharacterized protein</fullName>
    </submittedName>
</protein>
<dbReference type="Proteomes" id="UP000286415">
    <property type="component" value="Unassembled WGS sequence"/>
</dbReference>
<accession>A0A3R7GN12</accession>